<accession>A0ACD5Y2M0</accession>
<organism evidence="1 2">
    <name type="scientific">Avena sativa</name>
    <name type="common">Oat</name>
    <dbReference type="NCBI Taxonomy" id="4498"/>
    <lineage>
        <taxon>Eukaryota</taxon>
        <taxon>Viridiplantae</taxon>
        <taxon>Streptophyta</taxon>
        <taxon>Embryophyta</taxon>
        <taxon>Tracheophyta</taxon>
        <taxon>Spermatophyta</taxon>
        <taxon>Magnoliopsida</taxon>
        <taxon>Liliopsida</taxon>
        <taxon>Poales</taxon>
        <taxon>Poaceae</taxon>
        <taxon>BOP clade</taxon>
        <taxon>Pooideae</taxon>
        <taxon>Poodae</taxon>
        <taxon>Poeae</taxon>
        <taxon>Poeae Chloroplast Group 1 (Aveneae type)</taxon>
        <taxon>Aveninae</taxon>
        <taxon>Avena</taxon>
    </lineage>
</organism>
<dbReference type="EnsemblPlants" id="AVESA.00010b.r2.5CG0931590.1">
    <property type="protein sequence ID" value="AVESA.00010b.r2.5CG0931590.1.CDS.1"/>
    <property type="gene ID" value="AVESA.00010b.r2.5CG0931590"/>
</dbReference>
<name>A0ACD5Y2M0_AVESA</name>
<evidence type="ECO:0000313" key="2">
    <source>
        <dbReference type="Proteomes" id="UP001732700"/>
    </source>
</evidence>
<dbReference type="Proteomes" id="UP001732700">
    <property type="component" value="Chromosome 5C"/>
</dbReference>
<proteinExistence type="predicted"/>
<evidence type="ECO:0000313" key="1">
    <source>
        <dbReference type="EnsemblPlants" id="AVESA.00010b.r2.5CG0931590.1.CDS.1"/>
    </source>
</evidence>
<keyword evidence="2" id="KW-1185">Reference proteome</keyword>
<reference evidence="1" key="1">
    <citation type="submission" date="2021-05" db="EMBL/GenBank/DDBJ databases">
        <authorList>
            <person name="Scholz U."/>
            <person name="Mascher M."/>
            <person name="Fiebig A."/>
        </authorList>
    </citation>
    <scope>NUCLEOTIDE SEQUENCE [LARGE SCALE GENOMIC DNA]</scope>
</reference>
<reference evidence="1" key="2">
    <citation type="submission" date="2025-09" db="UniProtKB">
        <authorList>
            <consortium name="EnsemblPlants"/>
        </authorList>
    </citation>
    <scope>IDENTIFICATION</scope>
</reference>
<sequence length="390" mass="41881">MARYASLAVCFLWLFAGAAVCGARELQPMREVEEPLALENHTYASFDRSHEANLSLLGYSSINGGALQLTPDTINVDAYLVNKSGSVLLTRPFKLWRTLSDDEIAARANGTGTGTGGAPVRVVSFNTTFSMNVFYKDGIPGEGLAFVIAPSLAGPPPGSDGGFLGLTNATLQEAGPAANLFVAVEFDTFKQSDDPSDNHVGLDVGSVVSNVTANLADFNITSIASTEENPANYTAWIEYDGVARHIAVYMVAQGKPKPASPVLAAPLDLSEHVPEQAYIGFAASTGANWELNCILDWTLSIETFPEEKENKWWIALVAVVVSVGVIAVAIAAFFLARMSRARRAEERSQARLGHTLSCLPGMPREFESLTKATNNFHERLGEGVWKILNP</sequence>
<protein>
    <submittedName>
        <fullName evidence="1">Uncharacterized protein</fullName>
    </submittedName>
</protein>